<evidence type="ECO:0000313" key="2">
    <source>
        <dbReference type="EMBL" id="VIO74731.1"/>
    </source>
</evidence>
<dbReference type="Proteomes" id="UP000328092">
    <property type="component" value="Unassembled WGS sequence"/>
</dbReference>
<dbReference type="EMBL" id="CAADFC020000033">
    <property type="protein sequence ID" value="VIO79982.1"/>
    <property type="molecule type" value="Genomic_DNA"/>
</dbReference>
<dbReference type="AlphaFoldDB" id="A0A484JF06"/>
<dbReference type="EMBL" id="CAADFC020000022">
    <property type="protein sequence ID" value="VIO74731.1"/>
    <property type="molecule type" value="Genomic_DNA"/>
</dbReference>
<sequence>MLRALFINGASAHLRQQKARGVSDPWLRDLLARRPYKVAMVAFAAKTARIIWAMLVKGEPYRDRASAPAAA</sequence>
<proteinExistence type="predicted"/>
<keyword evidence="5" id="KW-1185">Reference proteome</keyword>
<evidence type="ECO:0000313" key="4">
    <source>
        <dbReference type="EMBL" id="VIO79982.1"/>
    </source>
</evidence>
<name>A0A484JF06_9BRAD</name>
<gene>
    <name evidence="1" type="ORF">CI1B_01700</name>
    <name evidence="2" type="ORF">CI1B_55090</name>
    <name evidence="3" type="ORF">CI1B_59260</name>
    <name evidence="4" type="ORF">CI1B_83170</name>
</gene>
<reference evidence="1 5" key="1">
    <citation type="submission" date="2019-02" db="EMBL/GenBank/DDBJ databases">
        <authorList>
            <person name="Pothier F. J."/>
        </authorList>
    </citation>
    <scope>NUCLEOTIDE SEQUENCE [LARGE SCALE GENOMIC DNA]</scope>
    <source>
        <strain evidence="1 5">CI-1B</strain>
    </source>
</reference>
<evidence type="ECO:0000313" key="3">
    <source>
        <dbReference type="EMBL" id="VIO75420.1"/>
    </source>
</evidence>
<dbReference type="EMBL" id="CAADFC020000023">
    <property type="protein sequence ID" value="VIO75420.1"/>
    <property type="molecule type" value="Genomic_DNA"/>
</dbReference>
<protein>
    <submittedName>
        <fullName evidence="1">Uncharacterized protein</fullName>
    </submittedName>
</protein>
<accession>A0A484JF06</accession>
<evidence type="ECO:0000313" key="1">
    <source>
        <dbReference type="EMBL" id="VIO65074.1"/>
    </source>
</evidence>
<dbReference type="EMBL" id="CAADFC020000003">
    <property type="protein sequence ID" value="VIO65074.1"/>
    <property type="molecule type" value="Genomic_DNA"/>
</dbReference>
<organism evidence="1 5">
    <name type="scientific">Bradyrhizobium ivorense</name>
    <dbReference type="NCBI Taxonomy" id="2511166"/>
    <lineage>
        <taxon>Bacteria</taxon>
        <taxon>Pseudomonadati</taxon>
        <taxon>Pseudomonadota</taxon>
        <taxon>Alphaproteobacteria</taxon>
        <taxon>Hyphomicrobiales</taxon>
        <taxon>Nitrobacteraceae</taxon>
        <taxon>Bradyrhizobium</taxon>
    </lineage>
</organism>
<evidence type="ECO:0000313" key="5">
    <source>
        <dbReference type="Proteomes" id="UP000328092"/>
    </source>
</evidence>